<dbReference type="AlphaFoldDB" id="A0A560K6U7"/>
<dbReference type="STRING" id="1399419.A5906_37350"/>
<comment type="caution">
    <text evidence="2">The sequence shown here is derived from an EMBL/GenBank/DDBJ whole genome shotgun (WGS) entry which is preliminary data.</text>
</comment>
<keyword evidence="1" id="KW-0732">Signal</keyword>
<accession>A0A560K6U7</accession>
<feature type="signal peptide" evidence="1">
    <location>
        <begin position="1"/>
        <end position="21"/>
    </location>
</feature>
<dbReference type="OrthoDB" id="8403094at2"/>
<evidence type="ECO:0000313" key="3">
    <source>
        <dbReference type="Proteomes" id="UP000315914"/>
    </source>
</evidence>
<dbReference type="Proteomes" id="UP000315914">
    <property type="component" value="Unassembled WGS sequence"/>
</dbReference>
<protein>
    <submittedName>
        <fullName evidence="2">Uncharacterized protein</fullName>
    </submittedName>
</protein>
<organism evidence="2 3">
    <name type="scientific">Bradyrhizobium sacchari</name>
    <dbReference type="NCBI Taxonomy" id="1399419"/>
    <lineage>
        <taxon>Bacteria</taxon>
        <taxon>Pseudomonadati</taxon>
        <taxon>Pseudomonadota</taxon>
        <taxon>Alphaproteobacteria</taxon>
        <taxon>Hyphomicrobiales</taxon>
        <taxon>Nitrobacteraceae</taxon>
        <taxon>Bradyrhizobium</taxon>
    </lineage>
</organism>
<feature type="chain" id="PRO_5022979974" evidence="1">
    <location>
        <begin position="22"/>
        <end position="118"/>
    </location>
</feature>
<gene>
    <name evidence="2" type="ORF">FBZ95_103832</name>
</gene>
<evidence type="ECO:0000256" key="1">
    <source>
        <dbReference type="SAM" id="SignalP"/>
    </source>
</evidence>
<dbReference type="EMBL" id="VITW01000003">
    <property type="protein sequence ID" value="TWB78982.1"/>
    <property type="molecule type" value="Genomic_DNA"/>
</dbReference>
<keyword evidence="3" id="KW-1185">Reference proteome</keyword>
<evidence type="ECO:0000313" key="2">
    <source>
        <dbReference type="EMBL" id="TWB78982.1"/>
    </source>
</evidence>
<name>A0A560K6U7_9BRAD</name>
<proteinExistence type="predicted"/>
<sequence length="118" mass="12576">MIARRILRLVLAVLVTAGLMAAPLVTPSAAHPMASDMQMTDAQDMSADMPCCPDERNSKQCQDCPLLAICALKVLQEGPGVATVTVSPRAVEQLRPLDDIIADGLVRPPPDHPPRSIV</sequence>
<dbReference type="RefSeq" id="WP_080136941.1">
    <property type="nucleotide sequence ID" value="NZ_LWIG01000014.1"/>
</dbReference>
<reference evidence="2 3" key="1">
    <citation type="submission" date="2019-06" db="EMBL/GenBank/DDBJ databases">
        <title>Genomic Encyclopedia of Type Strains, Phase IV (KMG-V): Genome sequencing to study the core and pangenomes of soil and plant-associated prokaryotes.</title>
        <authorList>
            <person name="Whitman W."/>
        </authorList>
    </citation>
    <scope>NUCLEOTIDE SEQUENCE [LARGE SCALE GENOMIC DNA]</scope>
    <source>
        <strain evidence="2 3">BR 10556</strain>
    </source>
</reference>